<evidence type="ECO:0000313" key="2">
    <source>
        <dbReference type="EMBL" id="SFM03123.1"/>
    </source>
</evidence>
<keyword evidence="1" id="KW-1133">Transmembrane helix</keyword>
<organism evidence="2 3">
    <name type="scientific">Streptomyces pini</name>
    <dbReference type="NCBI Taxonomy" id="1520580"/>
    <lineage>
        <taxon>Bacteria</taxon>
        <taxon>Bacillati</taxon>
        <taxon>Actinomycetota</taxon>
        <taxon>Actinomycetes</taxon>
        <taxon>Kitasatosporales</taxon>
        <taxon>Streptomycetaceae</taxon>
        <taxon>Streptomyces</taxon>
    </lineage>
</organism>
<accession>A0A1I4MJA0</accession>
<keyword evidence="3" id="KW-1185">Reference proteome</keyword>
<proteinExistence type="predicted"/>
<dbReference type="EMBL" id="FOSG01000044">
    <property type="protein sequence ID" value="SFM03123.1"/>
    <property type="molecule type" value="Genomic_DNA"/>
</dbReference>
<name>A0A1I4MJA0_9ACTN</name>
<protein>
    <submittedName>
        <fullName evidence="2">Uncharacterized protein</fullName>
    </submittedName>
</protein>
<dbReference type="AlphaFoldDB" id="A0A1I4MJA0"/>
<dbReference type="OrthoDB" id="4292540at2"/>
<evidence type="ECO:0000313" key="3">
    <source>
        <dbReference type="Proteomes" id="UP000198928"/>
    </source>
</evidence>
<dbReference type="Proteomes" id="UP000198928">
    <property type="component" value="Unassembled WGS sequence"/>
</dbReference>
<dbReference type="RefSeq" id="WP_093852631.1">
    <property type="nucleotide sequence ID" value="NZ_FOSG01000044.1"/>
</dbReference>
<keyword evidence="1" id="KW-0812">Transmembrane</keyword>
<gene>
    <name evidence="2" type="ORF">SAMN05192584_1442</name>
</gene>
<sequence length="63" mass="6298">MQLRLMYVIIAVLAALAVALAGSLVTAIEGGRPAATLRTGAFTFTGALPLLIAVMNALGVVGS</sequence>
<keyword evidence="1" id="KW-0472">Membrane</keyword>
<feature type="transmembrane region" description="Helical" evidence="1">
    <location>
        <begin position="37"/>
        <end position="61"/>
    </location>
</feature>
<evidence type="ECO:0000256" key="1">
    <source>
        <dbReference type="SAM" id="Phobius"/>
    </source>
</evidence>
<reference evidence="3" key="1">
    <citation type="submission" date="2016-10" db="EMBL/GenBank/DDBJ databases">
        <authorList>
            <person name="Varghese N."/>
            <person name="Submissions S."/>
        </authorList>
    </citation>
    <scope>NUCLEOTIDE SEQUENCE [LARGE SCALE GENOMIC DNA]</scope>
    <source>
        <strain evidence="3">PL19</strain>
    </source>
</reference>